<gene>
    <name evidence="2" type="ORF">A5742_17500</name>
</gene>
<dbReference type="EMBL" id="MBER01000010">
    <property type="protein sequence ID" value="OMC52030.1"/>
    <property type="molecule type" value="Genomic_DNA"/>
</dbReference>
<dbReference type="AlphaFoldDB" id="A0ABD6QTQ9"/>
<sequence length="94" mass="10525">MPKTRLKLAAVAANRQRSEAAAREQAEQARRALKKLQAASVPVNQRWIDVLQQRIDHPSDSLRACGEAMRPPMSKHQFSAVLRRALQATEGLEL</sequence>
<evidence type="ECO:0000313" key="3">
    <source>
        <dbReference type="Proteomes" id="UP000187001"/>
    </source>
</evidence>
<name>A0ABD6QTQ9_MYCFO</name>
<reference evidence="2 3" key="1">
    <citation type="submission" date="2016-07" db="EMBL/GenBank/DDBJ databases">
        <authorList>
            <person name="Sutton G."/>
            <person name="Brinkac L."/>
            <person name="Sanka R."/>
            <person name="Adams M."/>
            <person name="Lau E."/>
            <person name="Kumar A."/>
            <person name="Macaden R."/>
        </authorList>
    </citation>
    <scope>NUCLEOTIDE SEQUENCE [LARGE SCALE GENOMIC DNA]</scope>
    <source>
        <strain evidence="2 3">GA-0871</strain>
    </source>
</reference>
<accession>A0ABD6QTQ9</accession>
<feature type="domain" description="Sporulation regulator WhiA C-terminal" evidence="1">
    <location>
        <begin position="12"/>
        <end position="84"/>
    </location>
</feature>
<evidence type="ECO:0000313" key="2">
    <source>
        <dbReference type="EMBL" id="OMC52030.1"/>
    </source>
</evidence>
<comment type="caution">
    <text evidence="2">The sequence shown here is derived from an EMBL/GenBank/DDBJ whole genome shotgun (WGS) entry which is preliminary data.</text>
</comment>
<dbReference type="InterPro" id="IPR023054">
    <property type="entry name" value="Sporulation_regulator_WhiA_C"/>
</dbReference>
<dbReference type="Pfam" id="PF02650">
    <property type="entry name" value="HTH_WhiA"/>
    <property type="match status" value="1"/>
</dbReference>
<protein>
    <recommendedName>
        <fullName evidence="1">Sporulation regulator WhiA C-terminal domain-containing protein</fullName>
    </recommendedName>
</protein>
<organism evidence="2 3">
    <name type="scientific">Mycolicibacterium fortuitum</name>
    <name type="common">Mycobacterium fortuitum</name>
    <dbReference type="NCBI Taxonomy" id="1766"/>
    <lineage>
        <taxon>Bacteria</taxon>
        <taxon>Bacillati</taxon>
        <taxon>Actinomycetota</taxon>
        <taxon>Actinomycetes</taxon>
        <taxon>Mycobacteriales</taxon>
        <taxon>Mycobacteriaceae</taxon>
        <taxon>Mycolicibacterium</taxon>
    </lineage>
</organism>
<dbReference type="Proteomes" id="UP000187001">
    <property type="component" value="Unassembled WGS sequence"/>
</dbReference>
<proteinExistence type="predicted"/>
<evidence type="ECO:0000259" key="1">
    <source>
        <dbReference type="Pfam" id="PF02650"/>
    </source>
</evidence>